<evidence type="ECO:0000313" key="3">
    <source>
        <dbReference type="EMBL" id="KGG80084.1"/>
    </source>
</evidence>
<gene>
    <name evidence="3" type="ORF">Y919_08340</name>
</gene>
<feature type="domain" description="Transposase IS110-like N-terminal" evidence="1">
    <location>
        <begin position="4"/>
        <end position="161"/>
    </location>
</feature>
<dbReference type="RefSeq" id="WP_035163929.1">
    <property type="nucleotide sequence ID" value="NZ_AZTB01000041.1"/>
</dbReference>
<dbReference type="GO" id="GO:0006313">
    <property type="term" value="P:DNA transposition"/>
    <property type="evidence" value="ECO:0007669"/>
    <property type="project" value="InterPro"/>
</dbReference>
<reference evidence="3 4" key="1">
    <citation type="submission" date="2013-12" db="EMBL/GenBank/DDBJ databases">
        <title>Draft genome sequence of Caloranaerobacter sp. H53214.</title>
        <authorList>
            <person name="Jiang L.J."/>
            <person name="Shao Z.Z."/>
            <person name="Long M.N."/>
        </authorList>
    </citation>
    <scope>NUCLEOTIDE SEQUENCE [LARGE SCALE GENOMIC DNA]</scope>
    <source>
        <strain evidence="3 4">H53214</strain>
    </source>
</reference>
<dbReference type="InterPro" id="IPR002525">
    <property type="entry name" value="Transp_IS110-like_N"/>
</dbReference>
<organism evidence="3 4">
    <name type="scientific">Caloranaerobacter azorensis H53214</name>
    <dbReference type="NCBI Taxonomy" id="1156417"/>
    <lineage>
        <taxon>Bacteria</taxon>
        <taxon>Bacillati</taxon>
        <taxon>Bacillota</taxon>
        <taxon>Tissierellia</taxon>
        <taxon>Tissierellales</taxon>
        <taxon>Thermohalobacteraceae</taxon>
        <taxon>Caloranaerobacter</taxon>
    </lineage>
</organism>
<sequence>MIIVGIDIGKFNHEATLIDIQGNIIGKSIRFSNSHQGTNKLLKYIKENNPSNKEIIFGLEATGHYWLALYSRLLIEGYKINVINPIQSDSFRNLYIRKTKNDSKDSFIIAEVIRFGRFTSTKLSDEKILALRQLCRYRTYMVDQISDLKRKVISILDQIFPEYSKLFSDVFGKTSKELLLNHTTPEEIANLDTNYLTELLSKLSKGRLGFEKATQIKEAAENSFGIKIATNAFTFQIKQLLEQIKFIETQLKELEENIAINFQTFNSPLTSIPGIGPVLGAIILSEIGDFSRFSNGAKLVAYAGIDPSVKQSGQLNSVHNRMSKRGSPYLRRAIWMAATVAAFNDPVLNNYYNKKRSEGKHHLTAIGAVARKLTYIIYAVMRDNKEYTPMA</sequence>
<evidence type="ECO:0000259" key="2">
    <source>
        <dbReference type="Pfam" id="PF02371"/>
    </source>
</evidence>
<dbReference type="InterPro" id="IPR003346">
    <property type="entry name" value="Transposase_20"/>
</dbReference>
<dbReference type="GO" id="GO:0004803">
    <property type="term" value="F:transposase activity"/>
    <property type="evidence" value="ECO:0007669"/>
    <property type="project" value="InterPro"/>
</dbReference>
<dbReference type="EMBL" id="AZTB01000041">
    <property type="protein sequence ID" value="KGG80084.1"/>
    <property type="molecule type" value="Genomic_DNA"/>
</dbReference>
<dbReference type="NCBIfam" id="NF033542">
    <property type="entry name" value="transpos_IS110"/>
    <property type="match status" value="1"/>
</dbReference>
<accession>A0A096CU81</accession>
<dbReference type="InterPro" id="IPR047650">
    <property type="entry name" value="Transpos_IS110"/>
</dbReference>
<feature type="domain" description="Transposase IS116/IS110/IS902 C-terminal" evidence="2">
    <location>
        <begin position="268"/>
        <end position="352"/>
    </location>
</feature>
<dbReference type="Pfam" id="PF02371">
    <property type="entry name" value="Transposase_20"/>
    <property type="match status" value="1"/>
</dbReference>
<dbReference type="Pfam" id="PF01548">
    <property type="entry name" value="DEDD_Tnp_IS110"/>
    <property type="match status" value="1"/>
</dbReference>
<dbReference type="PANTHER" id="PTHR33055">
    <property type="entry name" value="TRANSPOSASE FOR INSERTION SEQUENCE ELEMENT IS1111A"/>
    <property type="match status" value="1"/>
</dbReference>
<proteinExistence type="predicted"/>
<evidence type="ECO:0000259" key="1">
    <source>
        <dbReference type="Pfam" id="PF01548"/>
    </source>
</evidence>
<evidence type="ECO:0000313" key="4">
    <source>
        <dbReference type="Proteomes" id="UP000029622"/>
    </source>
</evidence>
<dbReference type="AlphaFoldDB" id="A0A096CU81"/>
<name>A0A096CU81_9FIRM</name>
<dbReference type="PANTHER" id="PTHR33055:SF15">
    <property type="entry name" value="TRANSPOSASE-RELATED"/>
    <property type="match status" value="1"/>
</dbReference>
<dbReference type="Proteomes" id="UP000029622">
    <property type="component" value="Unassembled WGS sequence"/>
</dbReference>
<comment type="caution">
    <text evidence="3">The sequence shown here is derived from an EMBL/GenBank/DDBJ whole genome shotgun (WGS) entry which is preliminary data.</text>
</comment>
<protein>
    <submittedName>
        <fullName evidence="3">Transposase</fullName>
    </submittedName>
</protein>
<dbReference type="GO" id="GO:0003677">
    <property type="term" value="F:DNA binding"/>
    <property type="evidence" value="ECO:0007669"/>
    <property type="project" value="InterPro"/>
</dbReference>